<protein>
    <submittedName>
        <fullName evidence="1">G5852 protein</fullName>
    </submittedName>
</protein>
<gene>
    <name evidence="1" type="primary">g5852</name>
    <name evidence="1" type="ORF">VP750_LOCUS5007</name>
</gene>
<accession>A0ABP1FYR8</accession>
<dbReference type="Proteomes" id="UP001497392">
    <property type="component" value="Unassembled WGS sequence"/>
</dbReference>
<evidence type="ECO:0000313" key="2">
    <source>
        <dbReference type="Proteomes" id="UP001497392"/>
    </source>
</evidence>
<proteinExistence type="predicted"/>
<evidence type="ECO:0000313" key="1">
    <source>
        <dbReference type="EMBL" id="CAL5223348.1"/>
    </source>
</evidence>
<dbReference type="EMBL" id="CAXHTA020000008">
    <property type="protein sequence ID" value="CAL5223348.1"/>
    <property type="molecule type" value="Genomic_DNA"/>
</dbReference>
<sequence length="169" mass="17506">MLQQSASGGAWQGCPENAGHLLGPHTQRISSPTSRNSHASIMKAFQIIALSALAVVLLTSTADAQGCAGLGINLNNACGSYSNAIKGNATRILQAACSELQTELFKPQYPAPTESCCSYSKQFFGANCACDQNTINQARLFFGYSADQLKAAATASAIRCASSGCGSNC</sequence>
<name>A0ABP1FYR8_9CHLO</name>
<keyword evidence="2" id="KW-1185">Reference proteome</keyword>
<comment type="caution">
    <text evidence="1">The sequence shown here is derived from an EMBL/GenBank/DDBJ whole genome shotgun (WGS) entry which is preliminary data.</text>
</comment>
<reference evidence="1 2" key="1">
    <citation type="submission" date="2024-06" db="EMBL/GenBank/DDBJ databases">
        <authorList>
            <person name="Kraege A."/>
            <person name="Thomma B."/>
        </authorList>
    </citation>
    <scope>NUCLEOTIDE SEQUENCE [LARGE SCALE GENOMIC DNA]</scope>
</reference>
<organism evidence="1 2">
    <name type="scientific">Coccomyxa viridis</name>
    <dbReference type="NCBI Taxonomy" id="1274662"/>
    <lineage>
        <taxon>Eukaryota</taxon>
        <taxon>Viridiplantae</taxon>
        <taxon>Chlorophyta</taxon>
        <taxon>core chlorophytes</taxon>
        <taxon>Trebouxiophyceae</taxon>
        <taxon>Trebouxiophyceae incertae sedis</taxon>
        <taxon>Coccomyxaceae</taxon>
        <taxon>Coccomyxa</taxon>
    </lineage>
</organism>